<name>A0A6L8KAB3_9BURK</name>
<keyword evidence="8 10" id="KW-0975">Bacterial flagellum</keyword>
<dbReference type="GO" id="GO:0009425">
    <property type="term" value="C:bacterial-type flagellum basal body"/>
    <property type="evidence" value="ECO:0007669"/>
    <property type="project" value="UniProtKB-SubCell"/>
</dbReference>
<accession>A0A6L8KAB3</accession>
<keyword evidence="11" id="KW-0282">Flagellum</keyword>
<evidence type="ECO:0000256" key="1">
    <source>
        <dbReference type="ARBA" id="ARBA00002578"/>
    </source>
</evidence>
<keyword evidence="5 10" id="KW-0812">Transmembrane</keyword>
<keyword evidence="11" id="KW-0969">Cilium</keyword>
<keyword evidence="12" id="KW-1185">Reference proteome</keyword>
<keyword evidence="7 10" id="KW-0472">Membrane</keyword>
<feature type="transmembrane region" description="Helical" evidence="10">
    <location>
        <begin position="12"/>
        <end position="32"/>
    </location>
</feature>
<keyword evidence="6 10" id="KW-1133">Transmembrane helix</keyword>
<evidence type="ECO:0000256" key="10">
    <source>
        <dbReference type="RuleBase" id="RU362071"/>
    </source>
</evidence>
<dbReference type="NCBIfam" id="TIGR01400">
    <property type="entry name" value="fliR"/>
    <property type="match status" value="1"/>
</dbReference>
<organism evidence="11 12">
    <name type="scientific">Duganella flavida</name>
    <dbReference type="NCBI Taxonomy" id="2692175"/>
    <lineage>
        <taxon>Bacteria</taxon>
        <taxon>Pseudomonadati</taxon>
        <taxon>Pseudomonadota</taxon>
        <taxon>Betaproteobacteria</taxon>
        <taxon>Burkholderiales</taxon>
        <taxon>Oxalobacteraceae</taxon>
        <taxon>Telluria group</taxon>
        <taxon>Duganella</taxon>
    </lineage>
</organism>
<comment type="subcellular location">
    <subcellularLocation>
        <location evidence="10">Cell membrane</location>
        <topology evidence="10">Multi-pass membrane protein</topology>
    </subcellularLocation>
    <subcellularLocation>
        <location evidence="10">Bacterial flagellum basal body</location>
    </subcellularLocation>
</comment>
<comment type="similarity">
    <text evidence="2 10">Belongs to the FliR/MopE/SpaR family.</text>
</comment>
<evidence type="ECO:0000256" key="4">
    <source>
        <dbReference type="ARBA" id="ARBA00022475"/>
    </source>
</evidence>
<evidence type="ECO:0000313" key="11">
    <source>
        <dbReference type="EMBL" id="MYM23975.1"/>
    </source>
</evidence>
<feature type="transmembrane region" description="Helical" evidence="10">
    <location>
        <begin position="69"/>
        <end position="93"/>
    </location>
</feature>
<proteinExistence type="inferred from homology"/>
<evidence type="ECO:0000256" key="5">
    <source>
        <dbReference type="ARBA" id="ARBA00022692"/>
    </source>
</evidence>
<dbReference type="GO" id="GO:0044780">
    <property type="term" value="P:bacterial-type flagellum assembly"/>
    <property type="evidence" value="ECO:0007669"/>
    <property type="project" value="UniProtKB-UniRule"/>
</dbReference>
<gene>
    <name evidence="11" type="primary">fliR</name>
    <name evidence="11" type="ORF">GTP46_15090</name>
</gene>
<dbReference type="Proteomes" id="UP000479335">
    <property type="component" value="Unassembled WGS sequence"/>
</dbReference>
<evidence type="ECO:0000256" key="8">
    <source>
        <dbReference type="ARBA" id="ARBA00023143"/>
    </source>
</evidence>
<keyword evidence="11" id="KW-0966">Cell projection</keyword>
<sequence length="280" mass="29262">MLTVSSADINMWIAGLLWPLARILALIAASPLFGNSAVPASVKIALGVAIATIVAPAVPAWPATDPMSMAGLLIVLQEMLIGLAMGFSIRIIFAAVEMAGEISSLTMGLGFATFFDPTTQGRSSAISQFLSLVATMAFLSVNAHLVLLSALVESFSTLPVSSIPIYGGGFKQLADWGGRIFSTGVQLSLPIVAALLITNVALGILTRAAPQLNLFGIGFPITLGVGLVVIAMTLPYLGMPMQNLFLDGIERARLMPRTWSQRGPVAKPASLPVRPPGLQP</sequence>
<protein>
    <recommendedName>
        <fullName evidence="3 9">Flagellar biosynthetic protein FliR</fullName>
    </recommendedName>
</protein>
<evidence type="ECO:0000256" key="6">
    <source>
        <dbReference type="ARBA" id="ARBA00022989"/>
    </source>
</evidence>
<dbReference type="GO" id="GO:0006605">
    <property type="term" value="P:protein targeting"/>
    <property type="evidence" value="ECO:0007669"/>
    <property type="project" value="UniProtKB-UniRule"/>
</dbReference>
<evidence type="ECO:0000256" key="9">
    <source>
        <dbReference type="NCBIfam" id="TIGR01400"/>
    </source>
</evidence>
<keyword evidence="4 10" id="KW-1003">Cell membrane</keyword>
<dbReference type="EMBL" id="WWCN01000009">
    <property type="protein sequence ID" value="MYM23975.1"/>
    <property type="molecule type" value="Genomic_DNA"/>
</dbReference>
<feature type="transmembrane region" description="Helical" evidence="10">
    <location>
        <begin position="212"/>
        <end position="237"/>
    </location>
</feature>
<comment type="function">
    <text evidence="1 10">Role in flagellar biosynthesis.</text>
</comment>
<evidence type="ECO:0000256" key="2">
    <source>
        <dbReference type="ARBA" id="ARBA00009772"/>
    </source>
</evidence>
<dbReference type="PANTHER" id="PTHR30065:SF8">
    <property type="entry name" value="FLAGELLAR BIOSYNTHETIC PROTEIN FLIR"/>
    <property type="match status" value="1"/>
</dbReference>
<dbReference type="PRINTS" id="PR00953">
    <property type="entry name" value="TYPE3IMRPROT"/>
</dbReference>
<comment type="caution">
    <text evidence="11">The sequence shown here is derived from an EMBL/GenBank/DDBJ whole genome shotgun (WGS) entry which is preliminary data.</text>
</comment>
<feature type="transmembrane region" description="Helical" evidence="10">
    <location>
        <begin position="44"/>
        <end position="63"/>
    </location>
</feature>
<evidence type="ECO:0000313" key="12">
    <source>
        <dbReference type="Proteomes" id="UP000479335"/>
    </source>
</evidence>
<feature type="transmembrane region" description="Helical" evidence="10">
    <location>
        <begin position="129"/>
        <end position="152"/>
    </location>
</feature>
<dbReference type="AlphaFoldDB" id="A0A6L8KAB3"/>
<dbReference type="PANTHER" id="PTHR30065">
    <property type="entry name" value="FLAGELLAR BIOSYNTHETIC PROTEIN FLIR"/>
    <property type="match status" value="1"/>
</dbReference>
<dbReference type="Pfam" id="PF01311">
    <property type="entry name" value="Bac_export_1"/>
    <property type="match status" value="1"/>
</dbReference>
<dbReference type="InterPro" id="IPR006303">
    <property type="entry name" value="FliR"/>
</dbReference>
<reference evidence="11 12" key="1">
    <citation type="submission" date="2019-12" db="EMBL/GenBank/DDBJ databases">
        <title>Novel species isolated from a subtropical stream in China.</title>
        <authorList>
            <person name="Lu H."/>
        </authorList>
    </citation>
    <scope>NUCLEOTIDE SEQUENCE [LARGE SCALE GENOMIC DNA]</scope>
    <source>
        <strain evidence="11 12">FT135W</strain>
    </source>
</reference>
<dbReference type="InterPro" id="IPR002010">
    <property type="entry name" value="T3SS_IM_R"/>
</dbReference>
<evidence type="ECO:0000256" key="7">
    <source>
        <dbReference type="ARBA" id="ARBA00023136"/>
    </source>
</evidence>
<dbReference type="GO" id="GO:0005886">
    <property type="term" value="C:plasma membrane"/>
    <property type="evidence" value="ECO:0007669"/>
    <property type="project" value="UniProtKB-SubCell"/>
</dbReference>
<feature type="transmembrane region" description="Helical" evidence="10">
    <location>
        <begin position="187"/>
        <end position="205"/>
    </location>
</feature>
<evidence type="ECO:0000256" key="3">
    <source>
        <dbReference type="ARBA" id="ARBA00021717"/>
    </source>
</evidence>
<dbReference type="RefSeq" id="WP_161007462.1">
    <property type="nucleotide sequence ID" value="NZ_WWCN01000009.1"/>
</dbReference>